<evidence type="ECO:0000313" key="2">
    <source>
        <dbReference type="Proteomes" id="UP000827986"/>
    </source>
</evidence>
<feature type="non-terminal residue" evidence="1">
    <location>
        <position position="1"/>
    </location>
</feature>
<proteinExistence type="predicted"/>
<dbReference type="AlphaFoldDB" id="A0A9D3X4K3"/>
<evidence type="ECO:0000313" key="1">
    <source>
        <dbReference type="EMBL" id="KAH1173749.1"/>
    </source>
</evidence>
<name>A0A9D3X4K3_9SAUR</name>
<accession>A0A9D3X4K3</accession>
<sequence>STSIFVEALEALAGIASDSEDESGPIYFCSTLVQVIDEDAKDDGYMELRRTLGMELTEPVSHHKLKKV</sequence>
<protein>
    <submittedName>
        <fullName evidence="1">Uncharacterized protein</fullName>
    </submittedName>
</protein>
<dbReference type="EMBL" id="JAHDVG010000482">
    <property type="protein sequence ID" value="KAH1173749.1"/>
    <property type="molecule type" value="Genomic_DNA"/>
</dbReference>
<organism evidence="1 2">
    <name type="scientific">Mauremys mutica</name>
    <name type="common">yellowpond turtle</name>
    <dbReference type="NCBI Taxonomy" id="74926"/>
    <lineage>
        <taxon>Eukaryota</taxon>
        <taxon>Metazoa</taxon>
        <taxon>Chordata</taxon>
        <taxon>Craniata</taxon>
        <taxon>Vertebrata</taxon>
        <taxon>Euteleostomi</taxon>
        <taxon>Archelosauria</taxon>
        <taxon>Testudinata</taxon>
        <taxon>Testudines</taxon>
        <taxon>Cryptodira</taxon>
        <taxon>Durocryptodira</taxon>
        <taxon>Testudinoidea</taxon>
        <taxon>Geoemydidae</taxon>
        <taxon>Geoemydinae</taxon>
        <taxon>Mauremys</taxon>
    </lineage>
</organism>
<reference evidence="1" key="1">
    <citation type="submission" date="2021-09" db="EMBL/GenBank/DDBJ databases">
        <title>The genome of Mauremys mutica provides insights into the evolution of semi-aquatic lifestyle.</title>
        <authorList>
            <person name="Gong S."/>
            <person name="Gao Y."/>
        </authorList>
    </citation>
    <scope>NUCLEOTIDE SEQUENCE</scope>
    <source>
        <strain evidence="1">MM-2020</strain>
        <tissue evidence="1">Muscle</tissue>
    </source>
</reference>
<gene>
    <name evidence="1" type="ORF">KIL84_017588</name>
</gene>
<keyword evidence="2" id="KW-1185">Reference proteome</keyword>
<comment type="caution">
    <text evidence="1">The sequence shown here is derived from an EMBL/GenBank/DDBJ whole genome shotgun (WGS) entry which is preliminary data.</text>
</comment>
<dbReference type="Proteomes" id="UP000827986">
    <property type="component" value="Unassembled WGS sequence"/>
</dbReference>
<feature type="non-terminal residue" evidence="1">
    <location>
        <position position="68"/>
    </location>
</feature>